<feature type="transmembrane region" description="Helical" evidence="5">
    <location>
        <begin position="281"/>
        <end position="301"/>
    </location>
</feature>
<evidence type="ECO:0000256" key="1">
    <source>
        <dbReference type="ARBA" id="ARBA00004141"/>
    </source>
</evidence>
<dbReference type="SUPFAM" id="SSF103473">
    <property type="entry name" value="MFS general substrate transporter"/>
    <property type="match status" value="1"/>
</dbReference>
<feature type="transmembrane region" description="Helical" evidence="5">
    <location>
        <begin position="128"/>
        <end position="150"/>
    </location>
</feature>
<feature type="transmembrane region" description="Helical" evidence="5">
    <location>
        <begin position="7"/>
        <end position="27"/>
    </location>
</feature>
<evidence type="ECO:0000256" key="4">
    <source>
        <dbReference type="ARBA" id="ARBA00023136"/>
    </source>
</evidence>
<protein>
    <submittedName>
        <fullName evidence="7">Sugar (And other) transporter family protein</fullName>
    </submittedName>
</protein>
<reference evidence="7 8" key="1">
    <citation type="journal article" date="2015" name="Genome Announc.">
        <title>Genome sequencing of 18 francisella strains to aid in assay development and testing.</title>
        <authorList>
            <person name="Johnson S.L."/>
            <person name="Daligault H.E."/>
            <person name="Davenport K.W."/>
            <person name="Coyne S.R."/>
            <person name="Frey K.G."/>
            <person name="Koroleva G.I."/>
            <person name="Broomall S.M."/>
            <person name="Bishop-Lilly K.A."/>
            <person name="Bruce D.C."/>
            <person name="Chertkov O."/>
            <person name="Freitas T."/>
            <person name="Jaissle J."/>
            <person name="Ladner J.T."/>
            <person name="Rosenzweig C.N."/>
            <person name="Gibbons H.S."/>
            <person name="Palacios G.F."/>
            <person name="Redden C.L."/>
            <person name="Xu Y."/>
            <person name="Minogue T.D."/>
            <person name="Chain P.S."/>
        </authorList>
    </citation>
    <scope>NUCLEOTIDE SEQUENCE [LARGE SCALE GENOMIC DNA]</scope>
    <source>
        <strain evidence="7 8">GA01-2794</strain>
    </source>
</reference>
<evidence type="ECO:0000256" key="3">
    <source>
        <dbReference type="ARBA" id="ARBA00022989"/>
    </source>
</evidence>
<dbReference type="PROSITE" id="PS50850">
    <property type="entry name" value="MFS"/>
    <property type="match status" value="1"/>
</dbReference>
<evidence type="ECO:0000259" key="6">
    <source>
        <dbReference type="PROSITE" id="PS50850"/>
    </source>
</evidence>
<feature type="transmembrane region" description="Helical" evidence="5">
    <location>
        <begin position="252"/>
        <end position="269"/>
    </location>
</feature>
<gene>
    <name evidence="7" type="ORF">LA55_2000</name>
</gene>
<dbReference type="GO" id="GO:0005886">
    <property type="term" value="C:plasma membrane"/>
    <property type="evidence" value="ECO:0007669"/>
    <property type="project" value="TreeGrafter"/>
</dbReference>
<dbReference type="InterPro" id="IPR036259">
    <property type="entry name" value="MFS_trans_sf"/>
</dbReference>
<feature type="transmembrane region" description="Helical" evidence="5">
    <location>
        <begin position="39"/>
        <end position="59"/>
    </location>
</feature>
<feature type="transmembrane region" description="Helical" evidence="5">
    <location>
        <begin position="214"/>
        <end position="232"/>
    </location>
</feature>
<dbReference type="EMBL" id="CP009440">
    <property type="protein sequence ID" value="AJI53321.1"/>
    <property type="molecule type" value="Genomic_DNA"/>
</dbReference>
<feature type="transmembrane region" description="Helical" evidence="5">
    <location>
        <begin position="307"/>
        <end position="325"/>
    </location>
</feature>
<keyword evidence="4 5" id="KW-0472">Membrane</keyword>
<keyword evidence="2 5" id="KW-0812">Transmembrane</keyword>
<dbReference type="GO" id="GO:1990961">
    <property type="term" value="P:xenobiotic detoxification by transmembrane export across the plasma membrane"/>
    <property type="evidence" value="ECO:0007669"/>
    <property type="project" value="TreeGrafter"/>
</dbReference>
<dbReference type="InterPro" id="IPR020846">
    <property type="entry name" value="MFS_dom"/>
</dbReference>
<dbReference type="KEGG" id="fpz:LA55_2000"/>
<feature type="transmembrane region" description="Helical" evidence="5">
    <location>
        <begin position="156"/>
        <end position="175"/>
    </location>
</feature>
<comment type="subcellular location">
    <subcellularLocation>
        <location evidence="1">Membrane</location>
        <topology evidence="1">Multi-pass membrane protein</topology>
    </subcellularLocation>
</comment>
<evidence type="ECO:0000256" key="2">
    <source>
        <dbReference type="ARBA" id="ARBA00022692"/>
    </source>
</evidence>
<organism evidence="7 8">
    <name type="scientific">Francisella philomiragia</name>
    <dbReference type="NCBI Taxonomy" id="28110"/>
    <lineage>
        <taxon>Bacteria</taxon>
        <taxon>Pseudomonadati</taxon>
        <taxon>Pseudomonadota</taxon>
        <taxon>Gammaproteobacteria</taxon>
        <taxon>Thiotrichales</taxon>
        <taxon>Francisellaceae</taxon>
        <taxon>Francisella</taxon>
    </lineage>
</organism>
<feature type="transmembrane region" description="Helical" evidence="5">
    <location>
        <begin position="372"/>
        <end position="394"/>
    </location>
</feature>
<name>A0A0B6D373_9GAMM</name>
<feature type="transmembrane region" description="Helical" evidence="5">
    <location>
        <begin position="346"/>
        <end position="366"/>
    </location>
</feature>
<proteinExistence type="predicted"/>
<feature type="transmembrane region" description="Helical" evidence="5">
    <location>
        <begin position="71"/>
        <end position="88"/>
    </location>
</feature>
<evidence type="ECO:0000313" key="7">
    <source>
        <dbReference type="EMBL" id="AJI53321.1"/>
    </source>
</evidence>
<dbReference type="Proteomes" id="UP000031830">
    <property type="component" value="Chromosome"/>
</dbReference>
<dbReference type="RefSeq" id="WP_044527000.1">
    <property type="nucleotide sequence ID" value="NZ_CP009440.1"/>
</dbReference>
<dbReference type="PANTHER" id="PTHR23502">
    <property type="entry name" value="MAJOR FACILITATOR SUPERFAMILY"/>
    <property type="match status" value="1"/>
</dbReference>
<evidence type="ECO:0000313" key="8">
    <source>
        <dbReference type="Proteomes" id="UP000031830"/>
    </source>
</evidence>
<dbReference type="AlphaFoldDB" id="A0A0B6D373"/>
<accession>A0A0B6D373</accession>
<dbReference type="Pfam" id="PF07690">
    <property type="entry name" value="MFS_1"/>
    <property type="match status" value="1"/>
</dbReference>
<dbReference type="GO" id="GO:0022857">
    <property type="term" value="F:transmembrane transporter activity"/>
    <property type="evidence" value="ECO:0007669"/>
    <property type="project" value="InterPro"/>
</dbReference>
<dbReference type="InterPro" id="IPR011701">
    <property type="entry name" value="MFS"/>
</dbReference>
<feature type="domain" description="Major facilitator superfamily (MFS) profile" evidence="6">
    <location>
        <begin position="5"/>
        <end position="395"/>
    </location>
</feature>
<dbReference type="PANTHER" id="PTHR23502:SF162">
    <property type="entry name" value="INNER MEMBRANE TRANSPORT PROTEIN YDHC"/>
    <property type="match status" value="1"/>
</dbReference>
<keyword evidence="3 5" id="KW-1133">Transmembrane helix</keyword>
<dbReference type="OrthoDB" id="9814303at2"/>
<evidence type="ECO:0000256" key="5">
    <source>
        <dbReference type="SAM" id="Phobius"/>
    </source>
</evidence>
<sequence length="395" mass="43478">MSKNIKFLIYTLAFLSILTANIYLPAMPILQHIFSTTKASMSLTISFYMLGLAIGIPIYGALSDHIKASKVLAFGLILYIIANLIAILSPNISTFLIARLIQGLSAASALCLWQVLAFSYFEKHAAHIIGTGYILIGSMPAIAPVFGGTILTLSTWYAIFIFLIVVAAILFFITIKLPDPPKSIHNVKEHSIIQQHIILAILNQYRHLLKDFKFIILTLASTSIYISVYVYLSQVPFLLTKLNFATKEFSLFFIPISIAFILGGIISKLMLRKGVKFENRIILPICLFITSLTIVLVAKIINLTLSGWLLAIPFFIFTIGSGIGAPNISSEALSLHPHRRGTAASALGLLQNLAAFAFSGLGAFLTKYGYDGLVISYIILAVLPTFWIIIYRLLI</sequence>
<dbReference type="Gene3D" id="1.20.1720.10">
    <property type="entry name" value="Multidrug resistance protein D"/>
    <property type="match status" value="1"/>
</dbReference>